<dbReference type="OrthoDB" id="439808at2759"/>
<name>A0A9W6U6R0_9STRA</name>
<dbReference type="CDD" id="cd16074">
    <property type="entry name" value="OCRE"/>
    <property type="match status" value="1"/>
</dbReference>
<reference evidence="2" key="1">
    <citation type="submission" date="2023-04" db="EMBL/GenBank/DDBJ databases">
        <title>Phytophthora fragariaefolia NBRC 109709.</title>
        <authorList>
            <person name="Ichikawa N."/>
            <person name="Sato H."/>
            <person name="Tonouchi N."/>
        </authorList>
    </citation>
    <scope>NUCLEOTIDE SEQUENCE</scope>
    <source>
        <strain evidence="2">NBRC 109709</strain>
    </source>
</reference>
<accession>A0A9W6U6R0</accession>
<dbReference type="EMBL" id="BSXT01000436">
    <property type="protein sequence ID" value="GMF27391.1"/>
    <property type="molecule type" value="Genomic_DNA"/>
</dbReference>
<feature type="domain" description="OCRE" evidence="1">
    <location>
        <begin position="64"/>
        <end position="101"/>
    </location>
</feature>
<protein>
    <submittedName>
        <fullName evidence="2">Unnamed protein product</fullName>
    </submittedName>
</protein>
<dbReference type="Proteomes" id="UP001165121">
    <property type="component" value="Unassembled WGS sequence"/>
</dbReference>
<keyword evidence="3" id="KW-1185">Reference proteome</keyword>
<sequence>MLKDVTPPATRMREHYNSANCYPQQSLVAADVSALLDSAAAEVMPHFEEPKKMWPLPFETAGGSYVYASEYGLYWDPDSMFYYNAQTKVYHNSFTGVYYRCVRPSESGAAAFQVFVPPVPVDDGAFQEHTEATSTVSKPALSLSLKKDKKKVSGISIGIKTTGFAPAASVFEKSNQVKTASTAVATPATSAVSVPSVGMKRKSADDIAKWSQRQREAKAQEQDSSSAACGQEAGTLHVASDAGATQPDTSSQLATATPFNAADSVIDALTSVPQEVPICLVRREDDKCCLV</sequence>
<gene>
    <name evidence="2" type="ORF">Pfra01_000542600</name>
</gene>
<evidence type="ECO:0000313" key="2">
    <source>
        <dbReference type="EMBL" id="GMF27391.1"/>
    </source>
</evidence>
<evidence type="ECO:0000313" key="3">
    <source>
        <dbReference type="Proteomes" id="UP001165121"/>
    </source>
</evidence>
<dbReference type="Pfam" id="PF17780">
    <property type="entry name" value="OCRE"/>
    <property type="match status" value="1"/>
</dbReference>
<evidence type="ECO:0000259" key="1">
    <source>
        <dbReference type="Pfam" id="PF17780"/>
    </source>
</evidence>
<organism evidence="2 3">
    <name type="scientific">Phytophthora fragariaefolia</name>
    <dbReference type="NCBI Taxonomy" id="1490495"/>
    <lineage>
        <taxon>Eukaryota</taxon>
        <taxon>Sar</taxon>
        <taxon>Stramenopiles</taxon>
        <taxon>Oomycota</taxon>
        <taxon>Peronosporomycetes</taxon>
        <taxon>Peronosporales</taxon>
        <taxon>Peronosporaceae</taxon>
        <taxon>Phytophthora</taxon>
    </lineage>
</organism>
<comment type="caution">
    <text evidence="2">The sequence shown here is derived from an EMBL/GenBank/DDBJ whole genome shotgun (WGS) entry which is preliminary data.</text>
</comment>
<proteinExistence type="predicted"/>
<dbReference type="InterPro" id="IPR041591">
    <property type="entry name" value="OCRE"/>
</dbReference>
<dbReference type="AlphaFoldDB" id="A0A9W6U6R0"/>